<organism evidence="31 32">
    <name type="scientific">Blepharisma stoltei</name>
    <dbReference type="NCBI Taxonomy" id="1481888"/>
    <lineage>
        <taxon>Eukaryota</taxon>
        <taxon>Sar</taxon>
        <taxon>Alveolata</taxon>
        <taxon>Ciliophora</taxon>
        <taxon>Postciliodesmatophora</taxon>
        <taxon>Heterotrichea</taxon>
        <taxon>Heterotrichida</taxon>
        <taxon>Blepharismidae</taxon>
        <taxon>Blepharisma</taxon>
    </lineage>
</organism>
<dbReference type="FunFam" id="1.10.510.10:FF:000398">
    <property type="entry name" value="Calcium-dependent protein kinase 1"/>
    <property type="match status" value="1"/>
</dbReference>
<name>A0AAU9JZW6_9CILI</name>
<evidence type="ECO:0000256" key="10">
    <source>
        <dbReference type="ARBA" id="ARBA00022707"/>
    </source>
</evidence>
<dbReference type="FunFam" id="3.30.200.20:FF:000315">
    <property type="entry name" value="Calcium-dependent protein kinase 3"/>
    <property type="match status" value="1"/>
</dbReference>
<evidence type="ECO:0000256" key="18">
    <source>
        <dbReference type="ARBA" id="ARBA00022870"/>
    </source>
</evidence>
<evidence type="ECO:0000313" key="32">
    <source>
        <dbReference type="Proteomes" id="UP001162131"/>
    </source>
</evidence>
<dbReference type="InterPro" id="IPR002048">
    <property type="entry name" value="EF_hand_dom"/>
</dbReference>
<comment type="catalytic activity">
    <reaction evidence="24">
        <text>L-threonyl-[protein] + ATP = O-phospho-L-threonyl-[protein] + ADP + H(+)</text>
        <dbReference type="Rhea" id="RHEA:46608"/>
        <dbReference type="Rhea" id="RHEA-COMP:11060"/>
        <dbReference type="Rhea" id="RHEA-COMP:11605"/>
        <dbReference type="ChEBI" id="CHEBI:15378"/>
        <dbReference type="ChEBI" id="CHEBI:30013"/>
        <dbReference type="ChEBI" id="CHEBI:30616"/>
        <dbReference type="ChEBI" id="CHEBI:61977"/>
        <dbReference type="ChEBI" id="CHEBI:456216"/>
        <dbReference type="EC" id="2.7.11.1"/>
    </reaction>
</comment>
<keyword evidence="12" id="KW-0677">Repeat</keyword>
<evidence type="ECO:0000256" key="24">
    <source>
        <dbReference type="ARBA" id="ARBA00047899"/>
    </source>
</evidence>
<dbReference type="PROSITE" id="PS50011">
    <property type="entry name" value="PROTEIN_KINASE_DOM"/>
    <property type="match status" value="1"/>
</dbReference>
<dbReference type="SMART" id="SM00054">
    <property type="entry name" value="EFh"/>
    <property type="match status" value="4"/>
</dbReference>
<keyword evidence="19" id="KW-0969">Cilium</keyword>
<keyword evidence="8" id="KW-0723">Serine/threonine-protein kinase</keyword>
<keyword evidence="13 28" id="KW-0547">Nucleotide-binding</keyword>
<dbReference type="SMART" id="SM00220">
    <property type="entry name" value="S_TKc"/>
    <property type="match status" value="1"/>
</dbReference>
<evidence type="ECO:0000256" key="1">
    <source>
        <dbReference type="ARBA" id="ARBA00001946"/>
    </source>
</evidence>
<dbReference type="GO" id="GO:0004674">
    <property type="term" value="F:protein serine/threonine kinase activity"/>
    <property type="evidence" value="ECO:0007669"/>
    <property type="project" value="UniProtKB-KW"/>
</dbReference>
<dbReference type="GO" id="GO:0020005">
    <property type="term" value="C:symbiont-containing vacuole membrane"/>
    <property type="evidence" value="ECO:0007669"/>
    <property type="project" value="UniProtKB-SubCell"/>
</dbReference>
<keyword evidence="10" id="KW-0519">Myristate</keyword>
<dbReference type="Gene3D" id="3.30.200.20">
    <property type="entry name" value="Phosphorylase Kinase, domain 1"/>
    <property type="match status" value="1"/>
</dbReference>
<evidence type="ECO:0000256" key="17">
    <source>
        <dbReference type="ARBA" id="ARBA00022846"/>
    </source>
</evidence>
<dbReference type="PROSITE" id="PS00107">
    <property type="entry name" value="PROTEIN_KINASE_ATP"/>
    <property type="match status" value="1"/>
</dbReference>
<dbReference type="SUPFAM" id="SSF56112">
    <property type="entry name" value="Protein kinase-like (PK-like)"/>
    <property type="match status" value="1"/>
</dbReference>
<evidence type="ECO:0000256" key="2">
    <source>
        <dbReference type="ARBA" id="ARBA00004230"/>
    </source>
</evidence>
<keyword evidence="18" id="KW-1043">Host membrane</keyword>
<evidence type="ECO:0000256" key="21">
    <source>
        <dbReference type="ARBA" id="ARBA00023273"/>
    </source>
</evidence>
<feature type="domain" description="Protein kinase" evidence="29">
    <location>
        <begin position="53"/>
        <end position="311"/>
    </location>
</feature>
<dbReference type="CDD" id="cd00051">
    <property type="entry name" value="EFh"/>
    <property type="match status" value="2"/>
</dbReference>
<dbReference type="GO" id="GO:0020002">
    <property type="term" value="C:host cell plasma membrane"/>
    <property type="evidence" value="ECO:0007669"/>
    <property type="project" value="UniProtKB-SubCell"/>
</dbReference>
<feature type="domain" description="EF-hand" evidence="30">
    <location>
        <begin position="394"/>
        <end position="429"/>
    </location>
</feature>
<dbReference type="Gene3D" id="1.10.510.10">
    <property type="entry name" value="Transferase(Phosphotransferase) domain 1"/>
    <property type="match status" value="1"/>
</dbReference>
<feature type="domain" description="EF-hand" evidence="30">
    <location>
        <begin position="470"/>
        <end position="500"/>
    </location>
</feature>
<evidence type="ECO:0000256" key="5">
    <source>
        <dbReference type="ARBA" id="ARBA00012513"/>
    </source>
</evidence>
<dbReference type="Proteomes" id="UP001162131">
    <property type="component" value="Unassembled WGS sequence"/>
</dbReference>
<dbReference type="Pfam" id="PF00069">
    <property type="entry name" value="Pkinase"/>
    <property type="match status" value="1"/>
</dbReference>
<gene>
    <name evidence="31" type="ORF">BSTOLATCC_MIC50749</name>
</gene>
<dbReference type="InterPro" id="IPR050205">
    <property type="entry name" value="CDPK_Ser/Thr_kinases"/>
</dbReference>
<evidence type="ECO:0000256" key="27">
    <source>
        <dbReference type="ARBA" id="ARBA00068067"/>
    </source>
</evidence>
<dbReference type="PANTHER" id="PTHR24349">
    <property type="entry name" value="SERINE/THREONINE-PROTEIN KINASE"/>
    <property type="match status" value="1"/>
</dbReference>
<dbReference type="PROSITE" id="PS00108">
    <property type="entry name" value="PROTEIN_KINASE_ST"/>
    <property type="match status" value="1"/>
</dbReference>
<comment type="cofactor">
    <cofactor evidence="1">
        <name>Mg(2+)</name>
        <dbReference type="ChEBI" id="CHEBI:18420"/>
    </cofactor>
</comment>
<keyword evidence="20" id="KW-0564">Palmitate</keyword>
<evidence type="ECO:0000256" key="8">
    <source>
        <dbReference type="ARBA" id="ARBA00022527"/>
    </source>
</evidence>
<evidence type="ECO:0000256" key="25">
    <source>
        <dbReference type="ARBA" id="ARBA00048679"/>
    </source>
</evidence>
<dbReference type="Gene3D" id="1.10.238.10">
    <property type="entry name" value="EF-hand"/>
    <property type="match status" value="2"/>
</dbReference>
<evidence type="ECO:0000256" key="22">
    <source>
        <dbReference type="ARBA" id="ARBA00023288"/>
    </source>
</evidence>
<feature type="binding site" evidence="28">
    <location>
        <position position="82"/>
    </location>
    <ligand>
        <name>ATP</name>
        <dbReference type="ChEBI" id="CHEBI:30616"/>
    </ligand>
</feature>
<accession>A0AAU9JZW6</accession>
<dbReference type="SUPFAM" id="SSF47473">
    <property type="entry name" value="EF-hand"/>
    <property type="match status" value="1"/>
</dbReference>
<evidence type="ECO:0000256" key="7">
    <source>
        <dbReference type="ARBA" id="ARBA00022511"/>
    </source>
</evidence>
<keyword evidence="17" id="KW-0282">Flagellum</keyword>
<keyword evidence="7" id="KW-1032">Host cell membrane</keyword>
<dbReference type="CDD" id="cd05117">
    <property type="entry name" value="STKc_CAMK"/>
    <property type="match status" value="1"/>
</dbReference>
<dbReference type="InterPro" id="IPR011009">
    <property type="entry name" value="Kinase-like_dom_sf"/>
</dbReference>
<evidence type="ECO:0000256" key="15">
    <source>
        <dbReference type="ARBA" id="ARBA00022837"/>
    </source>
</evidence>
<evidence type="ECO:0000256" key="9">
    <source>
        <dbReference type="ARBA" id="ARBA00022679"/>
    </source>
</evidence>
<dbReference type="InterPro" id="IPR008271">
    <property type="entry name" value="Ser/Thr_kinase_AS"/>
</dbReference>
<dbReference type="EMBL" id="CAJZBQ010000051">
    <property type="protein sequence ID" value="CAG9330147.1"/>
    <property type="molecule type" value="Genomic_DNA"/>
</dbReference>
<dbReference type="GO" id="GO:0005886">
    <property type="term" value="C:plasma membrane"/>
    <property type="evidence" value="ECO:0007669"/>
    <property type="project" value="UniProtKB-SubCell"/>
</dbReference>
<dbReference type="InterPro" id="IPR000719">
    <property type="entry name" value="Prot_kinase_dom"/>
</dbReference>
<dbReference type="GO" id="GO:0005509">
    <property type="term" value="F:calcium ion binding"/>
    <property type="evidence" value="ECO:0007669"/>
    <property type="project" value="InterPro"/>
</dbReference>
<evidence type="ECO:0000256" key="11">
    <source>
        <dbReference type="ARBA" id="ARBA00022723"/>
    </source>
</evidence>
<evidence type="ECO:0000256" key="20">
    <source>
        <dbReference type="ARBA" id="ARBA00023139"/>
    </source>
</evidence>
<keyword evidence="21" id="KW-0966">Cell projection</keyword>
<sequence>MGCISSKKKTKPEALPTQAEYSTAQSRVLKKEELKIEASNFVWKGKGSIKDHYRMEEQLGKGAFGFVRLATHIPTGQKRAIKTIHKSSIINEAAERNKFISEIEILRKADHPNIVKLYEFFEDEEHYHLVTEHVKGGELFDYIIKTKMLSEKIAAHFMIQLLSAVLYCHTNNIVHRDLKPENLLLETQDHDANLKVIDFGTSAIFEPCKNLTQKYGTAYYIAPEVLRKDYNEKCDIWSCGVILYILLSGKPPFYGRNDRDVIRRVEKGEFSMKGKEWEDISPQAKQLISKMLDFNPQTRISASEAIQDEWICKYTDKSDLTETQELRSLEVLRTFRAEEKLQYAVLSFISYQLVNREESKQLTEMFRSLDINGDGKISKEELLEAYSKSLGRSAAIDQVEQIMAKVDANNSGYIDYSEFIMAATALETLISKENLKSAFMAFDADGNGKICAKELKMFLGNDIKVSDVVWKDMISQVDLDGDGEVDIKEFETMMIQLSRTSAL</sequence>
<evidence type="ECO:0000256" key="19">
    <source>
        <dbReference type="ARBA" id="ARBA00023069"/>
    </source>
</evidence>
<evidence type="ECO:0000256" key="16">
    <source>
        <dbReference type="ARBA" id="ARBA00022840"/>
    </source>
</evidence>
<dbReference type="InterPro" id="IPR011992">
    <property type="entry name" value="EF-hand-dom_pair"/>
</dbReference>
<evidence type="ECO:0000313" key="31">
    <source>
        <dbReference type="EMBL" id="CAG9330147.1"/>
    </source>
</evidence>
<protein>
    <recommendedName>
        <fullName evidence="27">Calcium-dependent protein kinase 1</fullName>
        <ecNumber evidence="5">2.7.11.1</ecNumber>
    </recommendedName>
</protein>
<keyword evidence="15" id="KW-0106">Calcium</keyword>
<keyword evidence="14" id="KW-0418">Kinase</keyword>
<evidence type="ECO:0000259" key="29">
    <source>
        <dbReference type="PROSITE" id="PS50011"/>
    </source>
</evidence>
<dbReference type="GO" id="GO:0005524">
    <property type="term" value="F:ATP binding"/>
    <property type="evidence" value="ECO:0007669"/>
    <property type="project" value="UniProtKB-UniRule"/>
</dbReference>
<keyword evidence="9" id="KW-0808">Transferase</keyword>
<evidence type="ECO:0000256" key="14">
    <source>
        <dbReference type="ARBA" id="ARBA00022777"/>
    </source>
</evidence>
<feature type="domain" description="EF-hand" evidence="30">
    <location>
        <begin position="430"/>
        <end position="465"/>
    </location>
</feature>
<evidence type="ECO:0000256" key="12">
    <source>
        <dbReference type="ARBA" id="ARBA00022737"/>
    </source>
</evidence>
<dbReference type="EC" id="2.7.11.1" evidence="5"/>
<keyword evidence="11" id="KW-0479">Metal-binding</keyword>
<feature type="domain" description="EF-hand" evidence="30">
    <location>
        <begin position="357"/>
        <end position="392"/>
    </location>
</feature>
<dbReference type="InterPro" id="IPR018247">
    <property type="entry name" value="EF_Hand_1_Ca_BS"/>
</dbReference>
<keyword evidence="6" id="KW-1003">Cell membrane</keyword>
<dbReference type="PROSITE" id="PS50222">
    <property type="entry name" value="EF_HAND_2"/>
    <property type="match status" value="4"/>
</dbReference>
<comment type="catalytic activity">
    <reaction evidence="25">
        <text>L-seryl-[protein] + ATP = O-phospho-L-seryl-[protein] + ADP + H(+)</text>
        <dbReference type="Rhea" id="RHEA:17989"/>
        <dbReference type="Rhea" id="RHEA-COMP:9863"/>
        <dbReference type="Rhea" id="RHEA-COMP:11604"/>
        <dbReference type="ChEBI" id="CHEBI:15378"/>
        <dbReference type="ChEBI" id="CHEBI:29999"/>
        <dbReference type="ChEBI" id="CHEBI:30616"/>
        <dbReference type="ChEBI" id="CHEBI:83421"/>
        <dbReference type="ChEBI" id="CHEBI:456216"/>
        <dbReference type="EC" id="2.7.11.1"/>
    </reaction>
</comment>
<comment type="subcellular location">
    <subcellularLocation>
        <location evidence="3">Cell membrane</location>
        <topology evidence="3">Lipid-anchor</topology>
        <orientation evidence="3">Cytoplasmic side</orientation>
    </subcellularLocation>
    <subcellularLocation>
        <location evidence="2">Cell projection</location>
        <location evidence="2">Cilium</location>
        <location evidence="2">Flagellum</location>
    </subcellularLocation>
    <subcellularLocation>
        <location evidence="4">Host cell membrane</location>
        <topology evidence="4">Lipid-anchor</topology>
    </subcellularLocation>
    <subcellularLocation>
        <location evidence="26">Parasitophorous vacuole membrane</location>
        <topology evidence="26">Lipid-anchor</topology>
    </subcellularLocation>
</comment>
<keyword evidence="22" id="KW-0449">Lipoprotein</keyword>
<dbReference type="InterPro" id="IPR017441">
    <property type="entry name" value="Protein_kinase_ATP_BS"/>
</dbReference>
<keyword evidence="32" id="KW-1185">Reference proteome</keyword>
<keyword evidence="16 28" id="KW-0067">ATP-binding</keyword>
<evidence type="ECO:0000256" key="4">
    <source>
        <dbReference type="ARBA" id="ARBA00004425"/>
    </source>
</evidence>
<dbReference type="PROSITE" id="PS00018">
    <property type="entry name" value="EF_HAND_1"/>
    <property type="match status" value="4"/>
</dbReference>
<keyword evidence="18" id="KW-0472">Membrane</keyword>
<reference evidence="31" key="1">
    <citation type="submission" date="2021-09" db="EMBL/GenBank/DDBJ databases">
        <authorList>
            <consortium name="AG Swart"/>
            <person name="Singh M."/>
            <person name="Singh A."/>
            <person name="Seah K."/>
            <person name="Emmerich C."/>
        </authorList>
    </citation>
    <scope>NUCLEOTIDE SEQUENCE</scope>
    <source>
        <strain evidence="31">ATCC30299</strain>
    </source>
</reference>
<dbReference type="Pfam" id="PF13499">
    <property type="entry name" value="EF-hand_7"/>
    <property type="match status" value="2"/>
</dbReference>
<comment type="caution">
    <text evidence="31">The sequence shown here is derived from an EMBL/GenBank/DDBJ whole genome shotgun (WGS) entry which is preliminary data.</text>
</comment>
<evidence type="ECO:0000256" key="6">
    <source>
        <dbReference type="ARBA" id="ARBA00022475"/>
    </source>
</evidence>
<dbReference type="AlphaFoldDB" id="A0AAU9JZW6"/>
<dbReference type="GO" id="GO:0031514">
    <property type="term" value="C:motile cilium"/>
    <property type="evidence" value="ECO:0007669"/>
    <property type="project" value="UniProtKB-SubCell"/>
</dbReference>
<dbReference type="FunFam" id="1.10.238.10:FF:000585">
    <property type="entry name" value="Calcium-dependent protein kinase-a"/>
    <property type="match status" value="1"/>
</dbReference>
<evidence type="ECO:0000256" key="26">
    <source>
        <dbReference type="ARBA" id="ARBA00060437"/>
    </source>
</evidence>
<evidence type="ECO:0000256" key="3">
    <source>
        <dbReference type="ARBA" id="ARBA00004342"/>
    </source>
</evidence>
<evidence type="ECO:0000259" key="30">
    <source>
        <dbReference type="PROSITE" id="PS50222"/>
    </source>
</evidence>
<evidence type="ECO:0000256" key="13">
    <source>
        <dbReference type="ARBA" id="ARBA00022741"/>
    </source>
</evidence>
<evidence type="ECO:0000256" key="28">
    <source>
        <dbReference type="PROSITE-ProRule" id="PRU10141"/>
    </source>
</evidence>
<comment type="similarity">
    <text evidence="23">Belongs to the protein kinase superfamily. Ser/Thr protein kinase family. CDPK subfamily.</text>
</comment>
<evidence type="ECO:0000256" key="23">
    <source>
        <dbReference type="ARBA" id="ARBA00024334"/>
    </source>
</evidence>
<proteinExistence type="inferred from homology"/>